<comment type="caution">
    <text evidence="1">The sequence shown here is derived from an EMBL/GenBank/DDBJ whole genome shotgun (WGS) entry which is preliminary data.</text>
</comment>
<gene>
    <name evidence="1" type="ORF">LPJ66_010448</name>
</gene>
<organism evidence="1 2">
    <name type="scientific">Kickxella alabastrina</name>
    <dbReference type="NCBI Taxonomy" id="61397"/>
    <lineage>
        <taxon>Eukaryota</taxon>
        <taxon>Fungi</taxon>
        <taxon>Fungi incertae sedis</taxon>
        <taxon>Zoopagomycota</taxon>
        <taxon>Kickxellomycotina</taxon>
        <taxon>Kickxellomycetes</taxon>
        <taxon>Kickxellales</taxon>
        <taxon>Kickxellaceae</taxon>
        <taxon>Kickxella</taxon>
    </lineage>
</organism>
<sequence>MQFKTLAIIAAVGQASASFDLISNSKVAENIFGSNIQKVRVVDRAVHDAASPIIQATARVVRDMQPTMLEGMTFFHATLDKVVDSVHRVMTPEMRAKVRNSIINVVKTTNDNFL</sequence>
<dbReference type="EMBL" id="JANBPG010002745">
    <property type="protein sequence ID" value="KAJ1884765.1"/>
    <property type="molecule type" value="Genomic_DNA"/>
</dbReference>
<name>A0ACC1I0Z0_9FUNG</name>
<keyword evidence="2" id="KW-1185">Reference proteome</keyword>
<evidence type="ECO:0000313" key="1">
    <source>
        <dbReference type="EMBL" id="KAJ1884765.1"/>
    </source>
</evidence>
<accession>A0ACC1I0Z0</accession>
<proteinExistence type="predicted"/>
<reference evidence="1" key="1">
    <citation type="submission" date="2022-07" db="EMBL/GenBank/DDBJ databases">
        <title>Phylogenomic reconstructions and comparative analyses of Kickxellomycotina fungi.</title>
        <authorList>
            <person name="Reynolds N.K."/>
            <person name="Stajich J.E."/>
            <person name="Barry K."/>
            <person name="Grigoriev I.V."/>
            <person name="Crous P."/>
            <person name="Smith M.E."/>
        </authorList>
    </citation>
    <scope>NUCLEOTIDE SEQUENCE</scope>
    <source>
        <strain evidence="1">Benny 63K</strain>
    </source>
</reference>
<protein>
    <submittedName>
        <fullName evidence="1">Uncharacterized protein</fullName>
    </submittedName>
</protein>
<evidence type="ECO:0000313" key="2">
    <source>
        <dbReference type="Proteomes" id="UP001150581"/>
    </source>
</evidence>
<dbReference type="Proteomes" id="UP001150581">
    <property type="component" value="Unassembled WGS sequence"/>
</dbReference>